<accession>A0A1Z4MTA0</accession>
<keyword evidence="2" id="KW-1185">Reference proteome</keyword>
<evidence type="ECO:0000313" key="1">
    <source>
        <dbReference type="EMBL" id="BAY96641.1"/>
    </source>
</evidence>
<name>A0A1Z4MTA0_9CYAN</name>
<reference evidence="1 2" key="1">
    <citation type="submission" date="2017-06" db="EMBL/GenBank/DDBJ databases">
        <title>Genome sequencing of cyanobaciteial culture collection at National Institute for Environmental Studies (NIES).</title>
        <authorList>
            <person name="Hirose Y."/>
            <person name="Shimura Y."/>
            <person name="Fujisawa T."/>
            <person name="Nakamura Y."/>
            <person name="Kawachi M."/>
        </authorList>
    </citation>
    <scope>NUCLEOTIDE SEQUENCE [LARGE SCALE GENOMIC DNA]</scope>
    <source>
        <strain evidence="1 2">NIES-37</strain>
    </source>
</reference>
<dbReference type="Proteomes" id="UP000218785">
    <property type="component" value="Chromosome"/>
</dbReference>
<dbReference type="EMBL" id="AP018248">
    <property type="protein sequence ID" value="BAY96641.1"/>
    <property type="molecule type" value="Genomic_DNA"/>
</dbReference>
<protein>
    <submittedName>
        <fullName evidence="1">Uncharacterized protein</fullName>
    </submittedName>
</protein>
<organism evidence="1 2">
    <name type="scientific">Tolypothrix tenuis PCC 7101</name>
    <dbReference type="NCBI Taxonomy" id="231146"/>
    <lineage>
        <taxon>Bacteria</taxon>
        <taxon>Bacillati</taxon>
        <taxon>Cyanobacteriota</taxon>
        <taxon>Cyanophyceae</taxon>
        <taxon>Nostocales</taxon>
        <taxon>Tolypothrichaceae</taxon>
        <taxon>Tolypothrix</taxon>
    </lineage>
</organism>
<gene>
    <name evidence="1" type="ORF">NIES37_05750</name>
</gene>
<dbReference type="KEGG" id="ttq:NIES37_05750"/>
<evidence type="ECO:0000313" key="2">
    <source>
        <dbReference type="Proteomes" id="UP000218785"/>
    </source>
</evidence>
<dbReference type="AlphaFoldDB" id="A0A1Z4MTA0"/>
<proteinExistence type="predicted"/>
<sequence length="57" mass="6262">MIDPAQKEPCLRSTVLNCTSNRFDAEAASSVLGCKLLARIRLCLKLLLQQHAPHLSS</sequence>